<dbReference type="Gene3D" id="3.40.1440.10">
    <property type="entry name" value="GIY-YIG endonuclease"/>
    <property type="match status" value="1"/>
</dbReference>
<dbReference type="EMBL" id="JWLW01000012">
    <property type="protein sequence ID" value="KHT54120.1"/>
    <property type="molecule type" value="Genomic_DNA"/>
</dbReference>
<evidence type="ECO:0000313" key="4">
    <source>
        <dbReference type="Proteomes" id="UP000031197"/>
    </source>
</evidence>
<keyword evidence="3" id="KW-0540">Nuclease</keyword>
<dbReference type="PANTHER" id="PTHR34477:SF1">
    <property type="entry name" value="UPF0213 PROTEIN YHBQ"/>
    <property type="match status" value="1"/>
</dbReference>
<reference evidence="3 4" key="1">
    <citation type="submission" date="2014-12" db="EMBL/GenBank/DDBJ databases">
        <title>Genome sequencing of Alteromonas marina AD001.</title>
        <authorList>
            <person name="Adrian T.G.S."/>
            <person name="Chan K.G."/>
        </authorList>
    </citation>
    <scope>NUCLEOTIDE SEQUENCE [LARGE SCALE GENOMIC DNA]</scope>
    <source>
        <strain evidence="3 4">AD001</strain>
    </source>
</reference>
<accession>A0A0B3Z6Y8</accession>
<comment type="caution">
    <text evidence="3">The sequence shown here is derived from an EMBL/GenBank/DDBJ whole genome shotgun (WGS) entry which is preliminary data.</text>
</comment>
<proteinExistence type="inferred from homology"/>
<keyword evidence="4" id="KW-1185">Reference proteome</keyword>
<dbReference type="Pfam" id="PF01541">
    <property type="entry name" value="GIY-YIG"/>
    <property type="match status" value="1"/>
</dbReference>
<evidence type="ECO:0000256" key="1">
    <source>
        <dbReference type="ARBA" id="ARBA00007435"/>
    </source>
</evidence>
<dbReference type="Proteomes" id="UP000031197">
    <property type="component" value="Unassembled WGS sequence"/>
</dbReference>
<sequence length="115" mass="12793">MAQSITAKTGNTHQPNVNPPWYLYMVENKLGQIYTGITTDPKRRIAQHRGLLKGGAKALKGKSPLILRAVFEVADKAQAAKLEHAVKQMSRPQKNGIIQQKQLNDLLCIKSAFEE</sequence>
<evidence type="ECO:0000259" key="2">
    <source>
        <dbReference type="PROSITE" id="PS50164"/>
    </source>
</evidence>
<organism evidence="3 4">
    <name type="scientific">Alteromonas marina</name>
    <dbReference type="NCBI Taxonomy" id="203795"/>
    <lineage>
        <taxon>Bacteria</taxon>
        <taxon>Pseudomonadati</taxon>
        <taxon>Pseudomonadota</taxon>
        <taxon>Gammaproteobacteria</taxon>
        <taxon>Alteromonadales</taxon>
        <taxon>Alteromonadaceae</taxon>
        <taxon>Alteromonas/Salinimonas group</taxon>
        <taxon>Alteromonas</taxon>
    </lineage>
</organism>
<keyword evidence="3" id="KW-0255">Endonuclease</keyword>
<dbReference type="InterPro" id="IPR050190">
    <property type="entry name" value="UPF0213_domain"/>
</dbReference>
<dbReference type="InterPro" id="IPR000305">
    <property type="entry name" value="GIY-YIG_endonuc"/>
</dbReference>
<evidence type="ECO:0000313" key="3">
    <source>
        <dbReference type="EMBL" id="KHT54120.1"/>
    </source>
</evidence>
<protein>
    <submittedName>
        <fullName evidence="3">Endonuclease</fullName>
    </submittedName>
</protein>
<dbReference type="PROSITE" id="PS50164">
    <property type="entry name" value="GIY_YIG"/>
    <property type="match status" value="1"/>
</dbReference>
<dbReference type="OrthoDB" id="9797095at2"/>
<keyword evidence="3" id="KW-0378">Hydrolase</keyword>
<dbReference type="RefSeq" id="WP_039218300.1">
    <property type="nucleotide sequence ID" value="NZ_JWLW01000012.1"/>
</dbReference>
<gene>
    <name evidence="3" type="ORF">RJ41_06155</name>
</gene>
<comment type="similarity">
    <text evidence="1">Belongs to the UPF0213 family.</text>
</comment>
<name>A0A0B3Z6Y8_9ALTE</name>
<dbReference type="PANTHER" id="PTHR34477">
    <property type="entry name" value="UPF0213 PROTEIN YHBQ"/>
    <property type="match status" value="1"/>
</dbReference>
<dbReference type="InterPro" id="IPR035901">
    <property type="entry name" value="GIY-YIG_endonuc_sf"/>
</dbReference>
<feature type="domain" description="GIY-YIG" evidence="2">
    <location>
        <begin position="19"/>
        <end position="96"/>
    </location>
</feature>
<dbReference type="SUPFAM" id="SSF82771">
    <property type="entry name" value="GIY-YIG endonuclease"/>
    <property type="match status" value="1"/>
</dbReference>
<dbReference type="AlphaFoldDB" id="A0A0B3Z6Y8"/>
<dbReference type="CDD" id="cd10456">
    <property type="entry name" value="GIY-YIG_UPF0213"/>
    <property type="match status" value="1"/>
</dbReference>
<dbReference type="GO" id="GO:0004519">
    <property type="term" value="F:endonuclease activity"/>
    <property type="evidence" value="ECO:0007669"/>
    <property type="project" value="UniProtKB-KW"/>
</dbReference>